<dbReference type="PANTHER" id="PTHR35370">
    <property type="entry name" value="CYTOPLASMIC PROTEIN-RELATED-RELATED"/>
    <property type="match status" value="1"/>
</dbReference>
<proteinExistence type="predicted"/>
<evidence type="ECO:0000313" key="1">
    <source>
        <dbReference type="EMBL" id="GLQ32883.1"/>
    </source>
</evidence>
<reference evidence="1" key="2">
    <citation type="submission" date="2023-01" db="EMBL/GenBank/DDBJ databases">
        <title>Draft genome sequence of Litoribrevibacter albus strain NBRC 110071.</title>
        <authorList>
            <person name="Sun Q."/>
            <person name="Mori K."/>
        </authorList>
    </citation>
    <scope>NUCLEOTIDE SEQUENCE</scope>
    <source>
        <strain evidence="1">NBRC 110071</strain>
    </source>
</reference>
<keyword evidence="2" id="KW-1185">Reference proteome</keyword>
<dbReference type="NCBIfam" id="TIGR03359">
    <property type="entry name" value="VI_chp_6"/>
    <property type="match status" value="1"/>
</dbReference>
<dbReference type="RefSeq" id="WP_284383047.1">
    <property type="nucleotide sequence ID" value="NZ_BSNM01000016.1"/>
</dbReference>
<evidence type="ECO:0000313" key="2">
    <source>
        <dbReference type="Proteomes" id="UP001161389"/>
    </source>
</evidence>
<name>A0AA37SE41_9GAMM</name>
<dbReference type="AlphaFoldDB" id="A0AA37SE41"/>
<evidence type="ECO:0008006" key="3">
    <source>
        <dbReference type="Google" id="ProtNLM"/>
    </source>
</evidence>
<dbReference type="Proteomes" id="UP001161389">
    <property type="component" value="Unassembled WGS sequence"/>
</dbReference>
<comment type="caution">
    <text evidence="1">The sequence shown here is derived from an EMBL/GenBank/DDBJ whole genome shotgun (WGS) entry which is preliminary data.</text>
</comment>
<reference evidence="1" key="1">
    <citation type="journal article" date="2014" name="Int. J. Syst. Evol. Microbiol.">
        <title>Complete genome sequence of Corynebacterium casei LMG S-19264T (=DSM 44701T), isolated from a smear-ripened cheese.</title>
        <authorList>
            <consortium name="US DOE Joint Genome Institute (JGI-PGF)"/>
            <person name="Walter F."/>
            <person name="Albersmeier A."/>
            <person name="Kalinowski J."/>
            <person name="Ruckert C."/>
        </authorList>
    </citation>
    <scope>NUCLEOTIDE SEQUENCE</scope>
    <source>
        <strain evidence="1">NBRC 110071</strain>
    </source>
</reference>
<dbReference type="PANTHER" id="PTHR35370:SF1">
    <property type="entry name" value="TYPE VI SECRETION SYSTEM COMPONENT TSSF1"/>
    <property type="match status" value="1"/>
</dbReference>
<organism evidence="1 2">
    <name type="scientific">Litoribrevibacter albus</name>
    <dbReference type="NCBI Taxonomy" id="1473156"/>
    <lineage>
        <taxon>Bacteria</taxon>
        <taxon>Pseudomonadati</taxon>
        <taxon>Pseudomonadota</taxon>
        <taxon>Gammaproteobacteria</taxon>
        <taxon>Oceanospirillales</taxon>
        <taxon>Oceanospirillaceae</taxon>
        <taxon>Litoribrevibacter</taxon>
    </lineage>
</organism>
<gene>
    <name evidence="1" type="ORF">GCM10007876_33620</name>
</gene>
<dbReference type="Pfam" id="PF05947">
    <property type="entry name" value="T6SS_TssF"/>
    <property type="match status" value="1"/>
</dbReference>
<dbReference type="EMBL" id="BSNM01000016">
    <property type="protein sequence ID" value="GLQ32883.1"/>
    <property type="molecule type" value="Genomic_DNA"/>
</dbReference>
<dbReference type="InterPro" id="IPR010272">
    <property type="entry name" value="T6SS_TssF"/>
</dbReference>
<protein>
    <recommendedName>
        <fullName evidence="3">Type VI secretion system baseplate subunit TssF</fullName>
    </recommendedName>
</protein>
<sequence>MAETLMRYYERELAYIRKALTGFAQRHPEQAAKLQGKHNNAEDPNITRLLDGMALLTAKTELRLDEQFPEIVESLLTILYPGYTQILPSHTSLTLAPDPEQLQKSLTLPKGNQFLVSSGDQQECVFTTVADLEIHPFVLSAVDCDVAPFTFILPEGVEITDAVIHLTLSCCDPDARFDQISFNDFDFYVNGFEQNASTLIELLLQDTASITVSNSDFTNFTVIDTDRLQSRVSDPEFQWLPRYGNQFEGFDALRDYFTYSDKGAYFRIKELGKEIGKYRTNSVVISLFVKQLPIEFLRLFDTHVFRLYTVPAVNLFEQVGEPMSYDFTKLSVPVVADSSSDTDVDVVSVKKVQEVRSDGSRFIQPLYGERYLTAGQSSSPLNWQANQHWNELGKLCMDLSIGGIQANNLTEEALVLALDLLCCNGTAPCLLTTGTEAECLARVDLPGSVTLLTTPSAPVYPVLDETLGWRFISLLNTNFHSLLHTDNPTQALKEVLTLCCPSESCRQADAIRSVAYLPQVAAMQVCGHNIFASGTEVVITLDANLLNGQIAIFAQVLNCLYQQFCSFDRFIQVSIHCFGSDDSKIVFPRVHGSQLCP</sequence>
<accession>A0AA37SE41</accession>